<protein>
    <submittedName>
        <fullName evidence="1">Unannotated protein</fullName>
    </submittedName>
</protein>
<dbReference type="EMBL" id="CAEZSM010000061">
    <property type="protein sequence ID" value="CAB4543208.1"/>
    <property type="molecule type" value="Genomic_DNA"/>
</dbReference>
<proteinExistence type="predicted"/>
<accession>A0A6J6BYN7</accession>
<dbReference type="EMBL" id="CAFABD010000049">
    <property type="protein sequence ID" value="CAB4822723.1"/>
    <property type="molecule type" value="Genomic_DNA"/>
</dbReference>
<evidence type="ECO:0000313" key="3">
    <source>
        <dbReference type="EMBL" id="CAB4822723.1"/>
    </source>
</evidence>
<evidence type="ECO:0000313" key="2">
    <source>
        <dbReference type="EMBL" id="CAB4669960.1"/>
    </source>
</evidence>
<sequence length="38" mass="4152">MSKELGESQELQIFLVTFLTNLGGIGEPHGKTVQAYKS</sequence>
<dbReference type="EMBL" id="CAEZWZ010000047">
    <property type="protein sequence ID" value="CAB4669960.1"/>
    <property type="molecule type" value="Genomic_DNA"/>
</dbReference>
<name>A0A6J6BYN7_9ZZZZ</name>
<organism evidence="1">
    <name type="scientific">freshwater metagenome</name>
    <dbReference type="NCBI Taxonomy" id="449393"/>
    <lineage>
        <taxon>unclassified sequences</taxon>
        <taxon>metagenomes</taxon>
        <taxon>ecological metagenomes</taxon>
    </lineage>
</organism>
<gene>
    <name evidence="1" type="ORF">UFOPK1438_00587</name>
    <name evidence="2" type="ORF">UFOPK2329_00435</name>
    <name evidence="3" type="ORF">UFOPK3166_00450</name>
</gene>
<dbReference type="AlphaFoldDB" id="A0A6J6BYN7"/>
<evidence type="ECO:0000313" key="1">
    <source>
        <dbReference type="EMBL" id="CAB4543208.1"/>
    </source>
</evidence>
<reference evidence="1" key="1">
    <citation type="submission" date="2020-05" db="EMBL/GenBank/DDBJ databases">
        <authorList>
            <person name="Chiriac C."/>
            <person name="Salcher M."/>
            <person name="Ghai R."/>
            <person name="Kavagutti S V."/>
        </authorList>
    </citation>
    <scope>NUCLEOTIDE SEQUENCE</scope>
</reference>